<keyword evidence="2" id="KW-1185">Reference proteome</keyword>
<protein>
    <submittedName>
        <fullName evidence="1">Uncharacterized protein</fullName>
    </submittedName>
</protein>
<organism evidence="1 2">
    <name type="scientific">Escallonia rubra</name>
    <dbReference type="NCBI Taxonomy" id="112253"/>
    <lineage>
        <taxon>Eukaryota</taxon>
        <taxon>Viridiplantae</taxon>
        <taxon>Streptophyta</taxon>
        <taxon>Embryophyta</taxon>
        <taxon>Tracheophyta</taxon>
        <taxon>Spermatophyta</taxon>
        <taxon>Magnoliopsida</taxon>
        <taxon>eudicotyledons</taxon>
        <taxon>Gunneridae</taxon>
        <taxon>Pentapetalae</taxon>
        <taxon>asterids</taxon>
        <taxon>campanulids</taxon>
        <taxon>Escalloniales</taxon>
        <taxon>Escalloniaceae</taxon>
        <taxon>Escallonia</taxon>
    </lineage>
</organism>
<gene>
    <name evidence="1" type="ORF">RJ640_017197</name>
</gene>
<comment type="caution">
    <text evidence="1">The sequence shown here is derived from an EMBL/GenBank/DDBJ whole genome shotgun (WGS) entry which is preliminary data.</text>
</comment>
<dbReference type="EMBL" id="JAVXUO010001299">
    <property type="protein sequence ID" value="KAK2983794.1"/>
    <property type="molecule type" value="Genomic_DNA"/>
</dbReference>
<dbReference type="Proteomes" id="UP001187471">
    <property type="component" value="Unassembled WGS sequence"/>
</dbReference>
<proteinExistence type="predicted"/>
<reference evidence="1" key="1">
    <citation type="submission" date="2022-12" db="EMBL/GenBank/DDBJ databases">
        <title>Draft genome assemblies for two species of Escallonia (Escalloniales).</title>
        <authorList>
            <person name="Chanderbali A."/>
            <person name="Dervinis C."/>
            <person name="Anghel I."/>
            <person name="Soltis D."/>
            <person name="Soltis P."/>
            <person name="Zapata F."/>
        </authorList>
    </citation>
    <scope>NUCLEOTIDE SEQUENCE</scope>
    <source>
        <strain evidence="1">UCBG92.1500</strain>
        <tissue evidence="1">Leaf</tissue>
    </source>
</reference>
<sequence length="198" mass="19736">MDRVAVAGVLTAVLPALNPRWGEEYVYVMGNDKRYNMLYKLKISYAKATGGGSGLSNAGTGGGVIYKGGEPVSGGGVCSTGGGKAFTGGGGYSVGVVAGGGEPSGDGAGVPTTGGVVARYCGGKASGDGGGYLIGKGGSRGNGGYLKKGQKNAEVQVTGENCSFPFRRNAWFPLAPDLKIIFAASWLLCMGHGAPDAL</sequence>
<evidence type="ECO:0000313" key="1">
    <source>
        <dbReference type="EMBL" id="KAK2983794.1"/>
    </source>
</evidence>
<dbReference type="AlphaFoldDB" id="A0AA88R6U3"/>
<evidence type="ECO:0000313" key="2">
    <source>
        <dbReference type="Proteomes" id="UP001187471"/>
    </source>
</evidence>
<accession>A0AA88R6U3</accession>
<name>A0AA88R6U3_9ASTE</name>